<dbReference type="Pfam" id="PF17966">
    <property type="entry name" value="Muc_B2"/>
    <property type="match status" value="3"/>
</dbReference>
<dbReference type="Pfam" id="PF04650">
    <property type="entry name" value="YSIRK_signal"/>
    <property type="match status" value="1"/>
</dbReference>
<feature type="region of interest" description="Disordered" evidence="5">
    <location>
        <begin position="87"/>
        <end position="108"/>
    </location>
</feature>
<dbReference type="SUPFAM" id="SSF49401">
    <property type="entry name" value="Bacterial adhesins"/>
    <property type="match status" value="1"/>
</dbReference>
<evidence type="ECO:0000256" key="2">
    <source>
        <dbReference type="ARBA" id="ARBA00022525"/>
    </source>
</evidence>
<feature type="transmembrane region" description="Helical" evidence="6">
    <location>
        <begin position="12"/>
        <end position="34"/>
    </location>
</feature>
<evidence type="ECO:0000256" key="1">
    <source>
        <dbReference type="ARBA" id="ARBA00022512"/>
    </source>
</evidence>
<dbReference type="EMBL" id="BFBY01000001">
    <property type="protein sequence ID" value="GBG04148.1"/>
    <property type="molecule type" value="Genomic_DNA"/>
</dbReference>
<feature type="domain" description="Gram-positive cocci surface proteins LPxTG" evidence="7">
    <location>
        <begin position="809"/>
        <end position="844"/>
    </location>
</feature>
<keyword evidence="6" id="KW-0812">Transmembrane</keyword>
<keyword evidence="4" id="KW-0572">Peptidoglycan-anchor</keyword>
<dbReference type="Pfam" id="PF05737">
    <property type="entry name" value="Collagen_bind"/>
    <property type="match status" value="1"/>
</dbReference>
<dbReference type="GO" id="GO:0005518">
    <property type="term" value="F:collagen binding"/>
    <property type="evidence" value="ECO:0007669"/>
    <property type="project" value="InterPro"/>
</dbReference>
<evidence type="ECO:0000259" key="7">
    <source>
        <dbReference type="PROSITE" id="PS50847"/>
    </source>
</evidence>
<evidence type="ECO:0000256" key="3">
    <source>
        <dbReference type="ARBA" id="ARBA00022729"/>
    </source>
</evidence>
<accession>A0A2Z6T7I3</accession>
<feature type="transmembrane region" description="Helical" evidence="6">
    <location>
        <begin position="819"/>
        <end position="838"/>
    </location>
</feature>
<keyword evidence="6" id="KW-0472">Membrane</keyword>
<dbReference type="InterPro" id="IPR008456">
    <property type="entry name" value="Collagen-bd_dom"/>
</dbReference>
<protein>
    <recommendedName>
        <fullName evidence="7">Gram-positive cocci surface proteins LPxTG domain-containing protein</fullName>
    </recommendedName>
</protein>
<feature type="region of interest" description="Disordered" evidence="5">
    <location>
        <begin position="714"/>
        <end position="763"/>
    </location>
</feature>
<evidence type="ECO:0000256" key="6">
    <source>
        <dbReference type="SAM" id="Phobius"/>
    </source>
</evidence>
<dbReference type="Proteomes" id="UP000257317">
    <property type="component" value="Unassembled WGS sequence"/>
</dbReference>
<dbReference type="InterPro" id="IPR008966">
    <property type="entry name" value="Adhesion_dom_sf"/>
</dbReference>
<dbReference type="InterPro" id="IPR041495">
    <property type="entry name" value="Mub_B2"/>
</dbReference>
<keyword evidence="1" id="KW-0134">Cell wall</keyword>
<evidence type="ECO:0000313" key="9">
    <source>
        <dbReference type="Proteomes" id="UP000257317"/>
    </source>
</evidence>
<dbReference type="PROSITE" id="PS50847">
    <property type="entry name" value="GRAM_POS_ANCHORING"/>
    <property type="match status" value="1"/>
</dbReference>
<dbReference type="InterPro" id="IPR005877">
    <property type="entry name" value="YSIRK_signal_dom"/>
</dbReference>
<dbReference type="InterPro" id="IPR019931">
    <property type="entry name" value="LPXTG_anchor"/>
</dbReference>
<dbReference type="PANTHER" id="PTHR48184">
    <property type="entry name" value="RICIN B-TYPE LECTIN DOMAIN-CONTAINING PROTEIN"/>
    <property type="match status" value="1"/>
</dbReference>
<organism evidence="8 9">
    <name type="scientific">Lactobacillus rodentium</name>
    <dbReference type="NCBI Taxonomy" id="947835"/>
    <lineage>
        <taxon>Bacteria</taxon>
        <taxon>Bacillati</taxon>
        <taxon>Bacillota</taxon>
        <taxon>Bacilli</taxon>
        <taxon>Lactobacillales</taxon>
        <taxon>Lactobacillaceae</taxon>
        <taxon>Lactobacillus</taxon>
    </lineage>
</organism>
<keyword evidence="2" id="KW-0964">Secreted</keyword>
<dbReference type="Gene3D" id="2.60.40.4300">
    <property type="match status" value="3"/>
</dbReference>
<evidence type="ECO:0000313" key="8">
    <source>
        <dbReference type="EMBL" id="GBG04148.1"/>
    </source>
</evidence>
<dbReference type="PANTHER" id="PTHR48184:SF3">
    <property type="entry name" value="SCP DOMAIN-CONTAINING PROTEIN"/>
    <property type="match status" value="1"/>
</dbReference>
<dbReference type="AlphaFoldDB" id="A0A2Z6T7I3"/>
<keyword evidence="6" id="KW-1133">Transmembrane helix</keyword>
<dbReference type="RefSeq" id="WP_117117352.1">
    <property type="nucleotide sequence ID" value="NZ_BFBY01000001.1"/>
</dbReference>
<evidence type="ECO:0000256" key="4">
    <source>
        <dbReference type="ARBA" id="ARBA00023088"/>
    </source>
</evidence>
<name>A0A2Z6T7I3_9LACO</name>
<evidence type="ECO:0000256" key="5">
    <source>
        <dbReference type="SAM" id="MobiDB-lite"/>
    </source>
</evidence>
<proteinExistence type="predicted"/>
<dbReference type="NCBIfam" id="TIGR01168">
    <property type="entry name" value="YSIRK_signal"/>
    <property type="match status" value="1"/>
</dbReference>
<feature type="compositionally biased region" description="Pro residues" evidence="5">
    <location>
        <begin position="717"/>
        <end position="760"/>
    </location>
</feature>
<sequence length="844" mass="92092">MEKKDNERINHFSIRKLSIGAASVLLSTTLYFGINISNSTVHAAEETTSTSTIPVTENTKPAKESSSIAASQLEQTTQDQNNKSTLIQQKNVSPEKVENKVNQNNTSVKKEVTKPSANIIYAGSTQNVQVNGWFKVEVNSGTLTNIPQGSSYQIAIGQNLPLNYNRLDINIPKFSVTNNGEGVFDVTADGDYTNASFDIIASMSYKEPISANKTITLPVTITHNGQTTNLDTQVNITPEPKKTESEAHPLIYYKCFGLNPQTKRISWGVYVNYNEEELKDVDVSAIFNGDQQLVKDSIAVYAPTQDELGDGINTEKYPDNTYNYDLSAQMQKESTPTSVKLQQAGPFVVDGKNYSKQPLYIYFQTQLPSSANVSSGEGLSKYSSVLNLKASGIAVHTPPTSPASSGNGGQADGENIPVAVSETRTINETINYLYEGTNKTAAPQYKAVPITFTRTGEKNVVTGKVTWGKWNADESFKSVTSPTIKGYTADKKVITSQNVNPDSKDLVFDVYYTKNAPTKVSETRTINETINYLYEGTNKTVAPQYKAVPITFTRTGEKDAVTDKVTWGKWNADESFKAVTSPTIKGYTADKKVITSQSVNPDSKDLVFNVYYSKNEQTSGTVLLQDDDVINETIKYIYADSGLQAAPTYKNVIGFTREGISNGKTTIWKTWNPENGTFEAVTSPNIAGYTVSKKVVNAMTVKPGDKDIEITIYYTPIPSPTPTPDSTPVPDPDPTPQPHPQPTPTPTPSPNPDPTTPDVPQPHAAITSEENTRVIVNHPNKSQVIASATGHSDKKDITTQVQGQKKETLPQTGSQRNELGLIGLGISLVATMLSLVGFNEKKEH</sequence>
<dbReference type="OrthoDB" id="2329755at2"/>
<reference evidence="9" key="1">
    <citation type="submission" date="2018-03" db="EMBL/GenBank/DDBJ databases">
        <title>New taxa in the Lactobacillus gasseri group.</title>
        <authorList>
            <person name="Tanizawa Y."/>
            <person name="Tohno M."/>
            <person name="Endo A."/>
            <person name="Arita M."/>
        </authorList>
    </citation>
    <scope>NUCLEOTIDE SEQUENCE [LARGE SCALE GENOMIC DNA]</scope>
    <source>
        <strain evidence="9">DSM 24759</strain>
    </source>
</reference>
<feature type="region of interest" description="Disordered" evidence="5">
    <location>
        <begin position="44"/>
        <end position="66"/>
    </location>
</feature>
<keyword evidence="3" id="KW-0732">Signal</keyword>
<comment type="caution">
    <text evidence="8">The sequence shown here is derived from an EMBL/GenBank/DDBJ whole genome shotgun (WGS) entry which is preliminary data.</text>
</comment>
<gene>
    <name evidence="8" type="ORF">LrDSM24759_00620</name>
</gene>
<keyword evidence="9" id="KW-1185">Reference proteome</keyword>